<dbReference type="InterPro" id="IPR033738">
    <property type="entry name" value="AsnB_N"/>
</dbReference>
<dbReference type="AlphaFoldDB" id="A0A1M5ASC7"/>
<keyword evidence="9" id="KW-0028">Amino-acid biosynthesis</keyword>
<dbReference type="Pfam" id="PF00733">
    <property type="entry name" value="Asn_synthase"/>
    <property type="match status" value="1"/>
</dbReference>
<dbReference type="InterPro" id="IPR051786">
    <property type="entry name" value="ASN_synthetase/amidase"/>
</dbReference>
<protein>
    <recommendedName>
        <fullName evidence="3">asparagine synthase (glutamine-hydrolyzing)</fullName>
        <ecNumber evidence="3">6.3.5.4</ecNumber>
    </recommendedName>
</protein>
<dbReference type="PROSITE" id="PS51278">
    <property type="entry name" value="GATASE_TYPE_2"/>
    <property type="match status" value="1"/>
</dbReference>
<feature type="active site" description="For GATase activity" evidence="9">
    <location>
        <position position="2"/>
    </location>
</feature>
<dbReference type="OrthoDB" id="9763290at2"/>
<organism evidence="13 14">
    <name type="scientific">Caldanaerobius fijiensis DSM 17918</name>
    <dbReference type="NCBI Taxonomy" id="1121256"/>
    <lineage>
        <taxon>Bacteria</taxon>
        <taxon>Bacillati</taxon>
        <taxon>Bacillota</taxon>
        <taxon>Clostridia</taxon>
        <taxon>Thermoanaerobacterales</taxon>
        <taxon>Thermoanaerobacteraceae</taxon>
        <taxon>Caldanaerobius</taxon>
    </lineage>
</organism>
<feature type="domain" description="Glutamine amidotransferase type-2" evidence="12">
    <location>
        <begin position="2"/>
        <end position="216"/>
    </location>
</feature>
<evidence type="ECO:0000313" key="14">
    <source>
        <dbReference type="Proteomes" id="UP000184088"/>
    </source>
</evidence>
<dbReference type="InterPro" id="IPR029055">
    <property type="entry name" value="Ntn_hydrolases_N"/>
</dbReference>
<dbReference type="GO" id="GO:0005524">
    <property type="term" value="F:ATP binding"/>
    <property type="evidence" value="ECO:0007669"/>
    <property type="project" value="UniProtKB-KW"/>
</dbReference>
<comment type="catalytic activity">
    <reaction evidence="8">
        <text>L-aspartate + L-glutamine + ATP + H2O = L-asparagine + L-glutamate + AMP + diphosphate + H(+)</text>
        <dbReference type="Rhea" id="RHEA:12228"/>
        <dbReference type="ChEBI" id="CHEBI:15377"/>
        <dbReference type="ChEBI" id="CHEBI:15378"/>
        <dbReference type="ChEBI" id="CHEBI:29985"/>
        <dbReference type="ChEBI" id="CHEBI:29991"/>
        <dbReference type="ChEBI" id="CHEBI:30616"/>
        <dbReference type="ChEBI" id="CHEBI:33019"/>
        <dbReference type="ChEBI" id="CHEBI:58048"/>
        <dbReference type="ChEBI" id="CHEBI:58359"/>
        <dbReference type="ChEBI" id="CHEBI:456215"/>
        <dbReference type="EC" id="6.3.5.4"/>
    </reaction>
</comment>
<evidence type="ECO:0000256" key="1">
    <source>
        <dbReference type="ARBA" id="ARBA00005187"/>
    </source>
</evidence>
<evidence type="ECO:0000256" key="2">
    <source>
        <dbReference type="ARBA" id="ARBA00005752"/>
    </source>
</evidence>
<dbReference type="GO" id="GO:0006529">
    <property type="term" value="P:asparagine biosynthetic process"/>
    <property type="evidence" value="ECO:0007669"/>
    <property type="project" value="UniProtKB-KW"/>
</dbReference>
<dbReference type="PIRSF" id="PIRSF001589">
    <property type="entry name" value="Asn_synthetase_glu-h"/>
    <property type="match status" value="1"/>
</dbReference>
<evidence type="ECO:0000256" key="10">
    <source>
        <dbReference type="PIRSR" id="PIRSR001589-2"/>
    </source>
</evidence>
<proteinExistence type="inferred from homology"/>
<dbReference type="CDD" id="cd00712">
    <property type="entry name" value="AsnB"/>
    <property type="match status" value="1"/>
</dbReference>
<dbReference type="GO" id="GO:0005829">
    <property type="term" value="C:cytosol"/>
    <property type="evidence" value="ECO:0007669"/>
    <property type="project" value="TreeGrafter"/>
</dbReference>
<comment type="similarity">
    <text evidence="2">Belongs to the asparagine synthetase family.</text>
</comment>
<dbReference type="PANTHER" id="PTHR43284:SF1">
    <property type="entry name" value="ASPARAGINE SYNTHETASE"/>
    <property type="match status" value="1"/>
</dbReference>
<feature type="site" description="Important for beta-aspartyl-AMP intermediate formation" evidence="11">
    <location>
        <position position="379"/>
    </location>
</feature>
<keyword evidence="4 10" id="KW-0547">Nucleotide-binding</keyword>
<feature type="binding site" evidence="10">
    <location>
        <begin position="377"/>
        <end position="378"/>
    </location>
    <ligand>
        <name>ATP</name>
        <dbReference type="ChEBI" id="CHEBI:30616"/>
    </ligand>
</feature>
<evidence type="ECO:0000256" key="11">
    <source>
        <dbReference type="PIRSR" id="PIRSR001589-3"/>
    </source>
</evidence>
<gene>
    <name evidence="13" type="ORF">SAMN02746089_01713</name>
</gene>
<dbReference type="NCBIfam" id="TIGR01536">
    <property type="entry name" value="asn_synth_AEB"/>
    <property type="match status" value="1"/>
</dbReference>
<keyword evidence="6 9" id="KW-0061">Asparagine biosynthesis</keyword>
<evidence type="ECO:0000256" key="7">
    <source>
        <dbReference type="ARBA" id="ARBA00022962"/>
    </source>
</evidence>
<dbReference type="Gene3D" id="3.40.50.620">
    <property type="entry name" value="HUPs"/>
    <property type="match status" value="1"/>
</dbReference>
<dbReference type="InterPro" id="IPR017932">
    <property type="entry name" value="GATase_2_dom"/>
</dbReference>
<evidence type="ECO:0000313" key="13">
    <source>
        <dbReference type="EMBL" id="SHF33115.1"/>
    </source>
</evidence>
<dbReference type="SUPFAM" id="SSF56235">
    <property type="entry name" value="N-terminal nucleophile aminohydrolases (Ntn hydrolases)"/>
    <property type="match status" value="1"/>
</dbReference>
<evidence type="ECO:0000256" key="5">
    <source>
        <dbReference type="ARBA" id="ARBA00022840"/>
    </source>
</evidence>
<keyword evidence="7 9" id="KW-0315">Glutamine amidotransferase</keyword>
<accession>A0A1M5ASC7</accession>
<dbReference type="InterPro" id="IPR001962">
    <property type="entry name" value="Asn_synthase"/>
</dbReference>
<dbReference type="PANTHER" id="PTHR43284">
    <property type="entry name" value="ASPARAGINE SYNTHETASE (GLUTAMINE-HYDROLYZING)"/>
    <property type="match status" value="1"/>
</dbReference>
<evidence type="ECO:0000256" key="6">
    <source>
        <dbReference type="ARBA" id="ARBA00022888"/>
    </source>
</evidence>
<dbReference type="Gene3D" id="3.60.20.10">
    <property type="entry name" value="Glutamine Phosphoribosylpyrophosphate, subunit 1, domain 1"/>
    <property type="match status" value="1"/>
</dbReference>
<dbReference type="STRING" id="1121256.SAMN02746089_01713"/>
<dbReference type="Proteomes" id="UP000184088">
    <property type="component" value="Unassembled WGS sequence"/>
</dbReference>
<keyword evidence="14" id="KW-1185">Reference proteome</keyword>
<dbReference type="RefSeq" id="WP_073344028.1">
    <property type="nucleotide sequence ID" value="NZ_FQVH01000018.1"/>
</dbReference>
<comment type="pathway">
    <text evidence="1">Amino-acid biosynthesis; L-asparagine biosynthesis; L-asparagine from L-aspartate (L-Gln route): step 1/1.</text>
</comment>
<evidence type="ECO:0000256" key="3">
    <source>
        <dbReference type="ARBA" id="ARBA00012737"/>
    </source>
</evidence>
<dbReference type="EC" id="6.3.5.4" evidence="3"/>
<evidence type="ECO:0000256" key="4">
    <source>
        <dbReference type="ARBA" id="ARBA00022741"/>
    </source>
</evidence>
<evidence type="ECO:0000256" key="8">
    <source>
        <dbReference type="ARBA" id="ARBA00048741"/>
    </source>
</evidence>
<feature type="binding site" evidence="10">
    <location>
        <position position="102"/>
    </location>
    <ligand>
        <name>L-glutamine</name>
        <dbReference type="ChEBI" id="CHEBI:58359"/>
    </ligand>
</feature>
<evidence type="ECO:0000259" key="12">
    <source>
        <dbReference type="PROSITE" id="PS51278"/>
    </source>
</evidence>
<evidence type="ECO:0000256" key="9">
    <source>
        <dbReference type="PIRSR" id="PIRSR001589-1"/>
    </source>
</evidence>
<keyword evidence="5 10" id="KW-0067">ATP-binding</keyword>
<sequence>MCGIAGWVDYEQNLSDKRTILEKMGETLANRGPDESGIFLSPHAAFAHRRLIVVDPAGGKQPMTRRYNNADYTIVYNGELYNTNDLRQQLECRGYTFHSRSDTEVLLISYIEWGTMCVNKFNGIFAFAIWDDRKKILFAARDRVGVKPFFFTVRKNSFIFGSEIKALLAHPLVKPQVDAIGLAEIFAMGPTRTPGLGVFKDIYELKPGYWLIFDQKGVHQNQYWRLESKPHTDDIETTAEKVRWLLKNSVERQLVADVPVCTFLSGGLDSSALTAIAQNVLKNAGMENIHTYSVDYVDNDLYFKANEFQPNSDNHWIEIMSKYLNTQHHNIIIDTQQLVESLKTVVVARDLPGMADIDSSLYLFCREIKKGATVALSGECADEIFGGYPWFRNPEVVALNTFPWIRKLKERSALLSPELVKILHPMEYVYMRYKEALKEVPHMEGENPHEYRMRELLYVNMTRFMSMLLDRKDRMSMAVGLEVRVPYADHRIVEYAWNIPWDMKTCDNMEKGILRRALKGLLPDQVLYRKKSPYPKTHHPAYLKATKNLVTQILEDPTSPILPLINPEKIRELIDTDASEYTPAWFSQLMGSAQLFAYLYQINTWLAEYHVEIIL</sequence>
<dbReference type="CDD" id="cd01991">
    <property type="entry name" value="Asn_synthase_B_C"/>
    <property type="match status" value="1"/>
</dbReference>
<feature type="binding site" evidence="10">
    <location>
        <position position="294"/>
    </location>
    <ligand>
        <name>ATP</name>
        <dbReference type="ChEBI" id="CHEBI:30616"/>
    </ligand>
</feature>
<dbReference type="GO" id="GO:0004066">
    <property type="term" value="F:asparagine synthase (glutamine-hydrolyzing) activity"/>
    <property type="evidence" value="ECO:0007669"/>
    <property type="project" value="UniProtKB-EC"/>
</dbReference>
<dbReference type="EMBL" id="FQVH01000018">
    <property type="protein sequence ID" value="SHF33115.1"/>
    <property type="molecule type" value="Genomic_DNA"/>
</dbReference>
<reference evidence="13 14" key="1">
    <citation type="submission" date="2016-11" db="EMBL/GenBank/DDBJ databases">
        <authorList>
            <person name="Jaros S."/>
            <person name="Januszkiewicz K."/>
            <person name="Wedrychowicz H."/>
        </authorList>
    </citation>
    <scope>NUCLEOTIDE SEQUENCE [LARGE SCALE GENOMIC DNA]</scope>
    <source>
        <strain evidence="13 14">DSM 17918</strain>
    </source>
</reference>
<name>A0A1M5ASC7_9THEO</name>
<dbReference type="SUPFAM" id="SSF52402">
    <property type="entry name" value="Adenine nucleotide alpha hydrolases-like"/>
    <property type="match status" value="1"/>
</dbReference>
<dbReference type="InterPro" id="IPR006426">
    <property type="entry name" value="Asn_synth_AEB"/>
</dbReference>
<dbReference type="InterPro" id="IPR014729">
    <property type="entry name" value="Rossmann-like_a/b/a_fold"/>
</dbReference>
<dbReference type="Pfam" id="PF13537">
    <property type="entry name" value="GATase_7"/>
    <property type="match status" value="1"/>
</dbReference>